<accession>A0AAW9CRW0</accession>
<proteinExistence type="predicted"/>
<dbReference type="KEGG" id="btha:DR62_3561"/>
<name>A0AAW9CRW0_BURTH</name>
<dbReference type="RefSeq" id="WP_009900319.1">
    <property type="nucleotide sequence ID" value="NZ_CP008915.2"/>
</dbReference>
<dbReference type="Proteomes" id="UP001272137">
    <property type="component" value="Unassembled WGS sequence"/>
</dbReference>
<evidence type="ECO:0000313" key="1">
    <source>
        <dbReference type="EMBL" id="MDW9253087.1"/>
    </source>
</evidence>
<protein>
    <recommendedName>
        <fullName evidence="3">Pentapeptide repeat-containing protein</fullName>
    </recommendedName>
</protein>
<dbReference type="AlphaFoldDB" id="A0AAW9CRW0"/>
<gene>
    <name evidence="1" type="ORF">C7S16_4341</name>
</gene>
<dbReference type="EMBL" id="QXCT01000001">
    <property type="protein sequence ID" value="MDW9253087.1"/>
    <property type="molecule type" value="Genomic_DNA"/>
</dbReference>
<sequence>MKLRNQVISDSVIELDAKEVHTLGPNLRLENCTINSDCTTRSLIASNTEMVGGVFNQRKALKNFQFDRVIFNGVKFTGTFIGCDFGNNSESLPGKALDCDFSQAKVCDSRVFECDPERIGFPVWPRFTIVNPYLARDYVTSQAWPADMGIRMGVYTNNSPRCNAIFGDAEVFAKEYKVDRDALRPLLDKIPGMVIVD</sequence>
<evidence type="ECO:0000313" key="2">
    <source>
        <dbReference type="Proteomes" id="UP001272137"/>
    </source>
</evidence>
<evidence type="ECO:0008006" key="3">
    <source>
        <dbReference type="Google" id="ProtNLM"/>
    </source>
</evidence>
<comment type="caution">
    <text evidence="1">The sequence shown here is derived from an EMBL/GenBank/DDBJ whole genome shotgun (WGS) entry which is preliminary data.</text>
</comment>
<organism evidence="1 2">
    <name type="scientific">Burkholderia thailandensis</name>
    <dbReference type="NCBI Taxonomy" id="57975"/>
    <lineage>
        <taxon>Bacteria</taxon>
        <taxon>Pseudomonadati</taxon>
        <taxon>Pseudomonadota</taxon>
        <taxon>Betaproteobacteria</taxon>
        <taxon>Burkholderiales</taxon>
        <taxon>Burkholderiaceae</taxon>
        <taxon>Burkholderia</taxon>
        <taxon>pseudomallei group</taxon>
    </lineage>
</organism>
<reference evidence="1" key="1">
    <citation type="submission" date="2018-08" db="EMBL/GenBank/DDBJ databases">
        <title>Identification of Burkholderia cepacia strains that express a Burkholderia pseudomallei-like capsular polysaccharide.</title>
        <authorList>
            <person name="Burtnick M.N."/>
            <person name="Vongsouvath M."/>
            <person name="Newton P."/>
            <person name="Wuthiekanun V."/>
            <person name="Limmathurotsakul D."/>
            <person name="Brett P.J."/>
            <person name="Chantratita N."/>
            <person name="Dance D.A."/>
        </authorList>
    </citation>
    <scope>NUCLEOTIDE SEQUENCE</scope>
    <source>
        <strain evidence="1">SBXCC001</strain>
    </source>
</reference>